<gene>
    <name evidence="2" type="ORF">SAMN04488120_103179</name>
</gene>
<dbReference type="InterPro" id="IPR036188">
    <property type="entry name" value="FAD/NAD-bd_sf"/>
</dbReference>
<dbReference type="InterPro" id="IPR002937">
    <property type="entry name" value="Amino_oxidase"/>
</dbReference>
<evidence type="ECO:0000313" key="3">
    <source>
        <dbReference type="Proteomes" id="UP000199771"/>
    </source>
</evidence>
<reference evidence="2 3" key="1">
    <citation type="submission" date="2016-10" db="EMBL/GenBank/DDBJ databases">
        <authorList>
            <person name="de Groot N.N."/>
        </authorList>
    </citation>
    <scope>NUCLEOTIDE SEQUENCE [LARGE SCALE GENOMIC DNA]</scope>
    <source>
        <strain evidence="2 3">DSM 23609</strain>
    </source>
</reference>
<feature type="domain" description="Amine oxidase" evidence="1">
    <location>
        <begin position="10"/>
        <end position="290"/>
    </location>
</feature>
<keyword evidence="3" id="KW-1185">Reference proteome</keyword>
<dbReference type="PANTHER" id="PTHR42923">
    <property type="entry name" value="PROTOPORPHYRINOGEN OXIDASE"/>
    <property type="match status" value="1"/>
</dbReference>
<dbReference type="FunFam" id="1.10.405.20:FF:000001">
    <property type="entry name" value="Amine oxidase"/>
    <property type="match status" value="1"/>
</dbReference>
<accession>A0A1I2ICV2</accession>
<dbReference type="AlphaFoldDB" id="A0A1I2ICV2"/>
<dbReference type="RefSeq" id="WP_091532242.1">
    <property type="nucleotide sequence ID" value="NZ_FOOC01000003.1"/>
</dbReference>
<dbReference type="PANTHER" id="PTHR42923:SF17">
    <property type="entry name" value="AMINE OXIDASE DOMAIN-CONTAINING PROTEIN"/>
    <property type="match status" value="1"/>
</dbReference>
<dbReference type="Gene3D" id="3.30.70.1990">
    <property type="match status" value="1"/>
</dbReference>
<dbReference type="STRING" id="1076937.SAMN04488120_103179"/>
<evidence type="ECO:0000259" key="1">
    <source>
        <dbReference type="Pfam" id="PF01593"/>
    </source>
</evidence>
<dbReference type="EMBL" id="FOOC01000003">
    <property type="protein sequence ID" value="SFF39483.1"/>
    <property type="molecule type" value="Genomic_DNA"/>
</dbReference>
<dbReference type="Proteomes" id="UP000199771">
    <property type="component" value="Unassembled WGS sequence"/>
</dbReference>
<proteinExistence type="predicted"/>
<dbReference type="InterPro" id="IPR050464">
    <property type="entry name" value="Zeta_carotene_desat/Oxidored"/>
</dbReference>
<evidence type="ECO:0000313" key="2">
    <source>
        <dbReference type="EMBL" id="SFF39483.1"/>
    </source>
</evidence>
<dbReference type="SUPFAM" id="SSF51905">
    <property type="entry name" value="FAD/NAD(P)-binding domain"/>
    <property type="match status" value="1"/>
</dbReference>
<dbReference type="OrthoDB" id="20837at2"/>
<dbReference type="Pfam" id="PF01593">
    <property type="entry name" value="Amino_oxidase"/>
    <property type="match status" value="1"/>
</dbReference>
<dbReference type="Gene3D" id="1.10.405.20">
    <property type="match status" value="1"/>
</dbReference>
<name>A0A1I2ICV2_9GAMM</name>
<organism evidence="2 3">
    <name type="scientific">Fontimonas thermophila</name>
    <dbReference type="NCBI Taxonomy" id="1076937"/>
    <lineage>
        <taxon>Bacteria</taxon>
        <taxon>Pseudomonadati</taxon>
        <taxon>Pseudomonadota</taxon>
        <taxon>Gammaproteobacteria</taxon>
        <taxon>Nevskiales</taxon>
        <taxon>Nevskiaceae</taxon>
        <taxon>Fontimonas</taxon>
    </lineage>
</organism>
<dbReference type="GO" id="GO:0016491">
    <property type="term" value="F:oxidoreductase activity"/>
    <property type="evidence" value="ECO:0007669"/>
    <property type="project" value="InterPro"/>
</dbReference>
<protein>
    <submittedName>
        <fullName evidence="2">Predicted NAD/FAD-binding protein</fullName>
    </submittedName>
</protein>
<dbReference type="Gene3D" id="3.50.50.60">
    <property type="entry name" value="FAD/NAD(P)-binding domain"/>
    <property type="match status" value="1"/>
</dbReference>
<sequence>MRVAVIGGGISGLVCAYLLRTHHEVVLFEGQDRLGGHSHTVDVEWQGVRYAIDTGFIVCNDRTYPNFMKLLGRLGVTRRKTQMSFSVSCERSGIEYGSSGLDSLFAQRRNLLRLDHYRMLIDILRFNRRSRELLKAPCGLALGDYLAGAGYSEPFVRRYLLPMCAAIWSGSIQDASRFPADHFVQFFENHGLLTIADQPQWYVIEGGSRAYVARIAEALGSAARTACPVQRVRRGADAVEVQTPFGSERFDHVIFACHSDEALALLADPSEREREILGALPYQPNDVVLHHDERLLPANRRAWASWNYRVGAADDAPATVTYHMNRLQSLRAPVQFCVSLNQTERIDPAKVLRRFVYEHPVYTQASRAARARRAEIDGIGVTHYCGAYWENGFHEDGVRTALHVVHRLGGRL</sequence>